<keyword evidence="1" id="KW-0812">Transmembrane</keyword>
<name>A0ABV9RLE8_9PSEU</name>
<protein>
    <submittedName>
        <fullName evidence="2">Uncharacterized protein</fullName>
    </submittedName>
</protein>
<comment type="caution">
    <text evidence="2">The sequence shown here is derived from an EMBL/GenBank/DDBJ whole genome shotgun (WGS) entry which is preliminary data.</text>
</comment>
<reference evidence="3" key="1">
    <citation type="journal article" date="2019" name="Int. J. Syst. Evol. Microbiol.">
        <title>The Global Catalogue of Microorganisms (GCM) 10K type strain sequencing project: providing services to taxonomists for standard genome sequencing and annotation.</title>
        <authorList>
            <consortium name="The Broad Institute Genomics Platform"/>
            <consortium name="The Broad Institute Genome Sequencing Center for Infectious Disease"/>
            <person name="Wu L."/>
            <person name="Ma J."/>
        </authorList>
    </citation>
    <scope>NUCLEOTIDE SEQUENCE [LARGE SCALE GENOMIC DNA]</scope>
    <source>
        <strain evidence="3">CCUG 50347</strain>
    </source>
</reference>
<organism evidence="2 3">
    <name type="scientific">Actinomycetospora chibensis</name>
    <dbReference type="NCBI Taxonomy" id="663606"/>
    <lineage>
        <taxon>Bacteria</taxon>
        <taxon>Bacillati</taxon>
        <taxon>Actinomycetota</taxon>
        <taxon>Actinomycetes</taxon>
        <taxon>Pseudonocardiales</taxon>
        <taxon>Pseudonocardiaceae</taxon>
        <taxon>Actinomycetospora</taxon>
    </lineage>
</organism>
<gene>
    <name evidence="2" type="ORF">ACFPEL_17430</name>
</gene>
<evidence type="ECO:0000313" key="3">
    <source>
        <dbReference type="Proteomes" id="UP001595909"/>
    </source>
</evidence>
<dbReference type="RefSeq" id="WP_274191914.1">
    <property type="nucleotide sequence ID" value="NZ_BAABHN010000038.1"/>
</dbReference>
<dbReference type="Proteomes" id="UP001595909">
    <property type="component" value="Unassembled WGS sequence"/>
</dbReference>
<keyword evidence="3" id="KW-1185">Reference proteome</keyword>
<dbReference type="EMBL" id="JBHSIM010000038">
    <property type="protein sequence ID" value="MFC4834202.1"/>
    <property type="molecule type" value="Genomic_DNA"/>
</dbReference>
<evidence type="ECO:0000256" key="1">
    <source>
        <dbReference type="SAM" id="Phobius"/>
    </source>
</evidence>
<accession>A0ABV9RLE8</accession>
<keyword evidence="1" id="KW-1133">Transmembrane helix</keyword>
<feature type="transmembrane region" description="Helical" evidence="1">
    <location>
        <begin position="46"/>
        <end position="64"/>
    </location>
</feature>
<sequence>MELLIVLLWLVGWMVGIGVLRARAGLGLWHTLRVFGPGGVGLAWPFLAGMCALLWPITLVVWLARGCPEPRVVFNERAEAREARPAASI</sequence>
<proteinExistence type="predicted"/>
<evidence type="ECO:0000313" key="2">
    <source>
        <dbReference type="EMBL" id="MFC4834202.1"/>
    </source>
</evidence>
<keyword evidence="1" id="KW-0472">Membrane</keyword>